<dbReference type="SUPFAM" id="SSF58104">
    <property type="entry name" value="Methyl-accepting chemotaxis protein (MCP) signaling domain"/>
    <property type="match status" value="1"/>
</dbReference>
<dbReference type="SUPFAM" id="SSF103190">
    <property type="entry name" value="Sensory domain-like"/>
    <property type="match status" value="1"/>
</dbReference>
<keyword evidence="2" id="KW-1003">Cell membrane</keyword>
<keyword evidence="4 11" id="KW-0812">Transmembrane</keyword>
<keyword evidence="7 9" id="KW-0807">Transducer</keyword>
<dbReference type="Gene3D" id="1.10.287.950">
    <property type="entry name" value="Methyl-accepting chemotaxis protein"/>
    <property type="match status" value="1"/>
</dbReference>
<name>A0A1I6EAR9_9FIRM</name>
<keyword evidence="5 11" id="KW-1133">Transmembrane helix</keyword>
<dbReference type="PROSITE" id="PS50885">
    <property type="entry name" value="HAMP"/>
    <property type="match status" value="1"/>
</dbReference>
<evidence type="ECO:0000313" key="15">
    <source>
        <dbReference type="Proteomes" id="UP000199584"/>
    </source>
</evidence>
<evidence type="ECO:0000259" key="12">
    <source>
        <dbReference type="PROSITE" id="PS50111"/>
    </source>
</evidence>
<feature type="compositionally biased region" description="Polar residues" evidence="10">
    <location>
        <begin position="371"/>
        <end position="386"/>
    </location>
</feature>
<dbReference type="GO" id="GO:0005886">
    <property type="term" value="C:plasma membrane"/>
    <property type="evidence" value="ECO:0007669"/>
    <property type="project" value="UniProtKB-SubCell"/>
</dbReference>
<evidence type="ECO:0000259" key="13">
    <source>
        <dbReference type="PROSITE" id="PS50885"/>
    </source>
</evidence>
<dbReference type="PANTHER" id="PTHR32089">
    <property type="entry name" value="METHYL-ACCEPTING CHEMOTAXIS PROTEIN MCPB"/>
    <property type="match status" value="1"/>
</dbReference>
<gene>
    <name evidence="14" type="ORF">SAMN05660706_13328</name>
</gene>
<evidence type="ECO:0000313" key="14">
    <source>
        <dbReference type="EMBL" id="SFR14836.1"/>
    </source>
</evidence>
<dbReference type="InterPro" id="IPR033479">
    <property type="entry name" value="dCache_1"/>
</dbReference>
<dbReference type="InterPro" id="IPR029151">
    <property type="entry name" value="Sensor-like_sf"/>
</dbReference>
<dbReference type="CDD" id="cd11386">
    <property type="entry name" value="MCP_signal"/>
    <property type="match status" value="1"/>
</dbReference>
<dbReference type="CDD" id="cd06225">
    <property type="entry name" value="HAMP"/>
    <property type="match status" value="1"/>
</dbReference>
<dbReference type="GO" id="GO:0007165">
    <property type="term" value="P:signal transduction"/>
    <property type="evidence" value="ECO:0007669"/>
    <property type="project" value="UniProtKB-KW"/>
</dbReference>
<proteinExistence type="inferred from homology"/>
<dbReference type="RefSeq" id="WP_092486729.1">
    <property type="nucleotide sequence ID" value="NZ_FOYM01000033.1"/>
</dbReference>
<evidence type="ECO:0000256" key="2">
    <source>
        <dbReference type="ARBA" id="ARBA00022475"/>
    </source>
</evidence>
<feature type="domain" description="HAMP" evidence="13">
    <location>
        <begin position="281"/>
        <end position="333"/>
    </location>
</feature>
<sequence>MLVDYTRERLLTDGRIYADMIDKYVYERSKDIIIMAKHPKLTTMDVPAAEKSAVLQSFKKDYGYYDSISLTDAAGLQIADSDGHVGVMKNDKDWYKTAVKGDLYISDVRMSVDLQKPVLSFAHPVRDAGGDIIGVLTSRLVLENTIWAMVDDFAALQKETGKTGYAFLVNNQGMIMAHPNREMVLRDNILEMEIPGLKAAGEKMVRGDSGFARYTYEGVDKYVAYVPLDGWGEYEGKGWSVALTSPVKDFLTPVYVMRRYNATLGIMVVLAGAALALLTARHLLRPVNLLLESVRQVARGDLTRTVAVETGDEIGELAGAFNQMTDSLRNIIGKLQDNSLKISSHSQELAASAQEVSATMEEVAGTTNELAATSASSAENARSAGQESERMREMAENGSAAVGQALEKINAIAENSKRISRAVHELGEQSGRIGQIIGTITGIADQTNLLALNAAIEAARAGEHGRGFAVVAEEVRKLAEQSGQAAGEITGLVQQVQAGVNGAITAMDRGVTEVDEGVRLAAGAETALREIIESVRHNTGMIKDLSTGADQVNEGTQHLSAASQQITSTVQQVSGAAQELAGVAAELQRVVEGFKLDSGSERG</sequence>
<dbReference type="SMART" id="SM00283">
    <property type="entry name" value="MA"/>
    <property type="match status" value="1"/>
</dbReference>
<comment type="similarity">
    <text evidence="8">Belongs to the methyl-accepting chemotaxis (MCP) protein family.</text>
</comment>
<evidence type="ECO:0000256" key="11">
    <source>
        <dbReference type="SAM" id="Phobius"/>
    </source>
</evidence>
<organism evidence="14 15">
    <name type="scientific">Desulfoscipio geothermicus DSM 3669</name>
    <dbReference type="NCBI Taxonomy" id="1121426"/>
    <lineage>
        <taxon>Bacteria</taxon>
        <taxon>Bacillati</taxon>
        <taxon>Bacillota</taxon>
        <taxon>Clostridia</taxon>
        <taxon>Eubacteriales</taxon>
        <taxon>Desulfallaceae</taxon>
        <taxon>Desulfoscipio</taxon>
    </lineage>
</organism>
<dbReference type="FunFam" id="1.10.287.950:FF:000001">
    <property type="entry name" value="Methyl-accepting chemotaxis sensory transducer"/>
    <property type="match status" value="1"/>
</dbReference>
<dbReference type="Pfam" id="PF02743">
    <property type="entry name" value="dCache_1"/>
    <property type="match status" value="1"/>
</dbReference>
<accession>A0A1I6EAR9</accession>
<feature type="transmembrane region" description="Helical" evidence="11">
    <location>
        <begin position="264"/>
        <end position="284"/>
    </location>
</feature>
<evidence type="ECO:0000256" key="7">
    <source>
        <dbReference type="ARBA" id="ARBA00023224"/>
    </source>
</evidence>
<dbReference type="Pfam" id="PF00672">
    <property type="entry name" value="HAMP"/>
    <property type="match status" value="1"/>
</dbReference>
<dbReference type="STRING" id="39060.SAMN05660706_13328"/>
<protein>
    <submittedName>
        <fullName evidence="14">Methyl-accepting chemotaxis sensory transducer with Cache sensor</fullName>
    </submittedName>
</protein>
<dbReference type="EMBL" id="FOYM01000033">
    <property type="protein sequence ID" value="SFR14836.1"/>
    <property type="molecule type" value="Genomic_DNA"/>
</dbReference>
<dbReference type="InterPro" id="IPR003660">
    <property type="entry name" value="HAMP_dom"/>
</dbReference>
<keyword evidence="6 11" id="KW-0472">Membrane</keyword>
<dbReference type="CDD" id="cd12912">
    <property type="entry name" value="PDC2_MCP_like"/>
    <property type="match status" value="1"/>
</dbReference>
<evidence type="ECO:0000256" key="9">
    <source>
        <dbReference type="PROSITE-ProRule" id="PRU00284"/>
    </source>
</evidence>
<feature type="region of interest" description="Disordered" evidence="10">
    <location>
        <begin position="371"/>
        <end position="391"/>
    </location>
</feature>
<dbReference type="Proteomes" id="UP000199584">
    <property type="component" value="Unassembled WGS sequence"/>
</dbReference>
<keyword evidence="15" id="KW-1185">Reference proteome</keyword>
<evidence type="ECO:0000256" key="1">
    <source>
        <dbReference type="ARBA" id="ARBA00004651"/>
    </source>
</evidence>
<dbReference type="Gene3D" id="3.30.450.20">
    <property type="entry name" value="PAS domain"/>
    <property type="match status" value="1"/>
</dbReference>
<evidence type="ECO:0000256" key="6">
    <source>
        <dbReference type="ARBA" id="ARBA00023136"/>
    </source>
</evidence>
<dbReference type="SMART" id="SM00304">
    <property type="entry name" value="HAMP"/>
    <property type="match status" value="1"/>
</dbReference>
<dbReference type="InterPro" id="IPR004089">
    <property type="entry name" value="MCPsignal_dom"/>
</dbReference>
<keyword evidence="3" id="KW-0145">Chemotaxis</keyword>
<feature type="domain" description="Methyl-accepting transducer" evidence="12">
    <location>
        <begin position="331"/>
        <end position="574"/>
    </location>
</feature>
<evidence type="ECO:0000256" key="3">
    <source>
        <dbReference type="ARBA" id="ARBA00022500"/>
    </source>
</evidence>
<evidence type="ECO:0000256" key="4">
    <source>
        <dbReference type="ARBA" id="ARBA00022692"/>
    </source>
</evidence>
<dbReference type="PROSITE" id="PS50111">
    <property type="entry name" value="CHEMOTAXIS_TRANSDUC_2"/>
    <property type="match status" value="1"/>
</dbReference>
<dbReference type="GO" id="GO:0006935">
    <property type="term" value="P:chemotaxis"/>
    <property type="evidence" value="ECO:0007669"/>
    <property type="project" value="UniProtKB-KW"/>
</dbReference>
<dbReference type="AlphaFoldDB" id="A0A1I6EAR9"/>
<evidence type="ECO:0000256" key="5">
    <source>
        <dbReference type="ARBA" id="ARBA00022989"/>
    </source>
</evidence>
<evidence type="ECO:0000256" key="10">
    <source>
        <dbReference type="SAM" id="MobiDB-lite"/>
    </source>
</evidence>
<reference evidence="15" key="1">
    <citation type="submission" date="2016-10" db="EMBL/GenBank/DDBJ databases">
        <authorList>
            <person name="Varghese N."/>
            <person name="Submissions S."/>
        </authorList>
    </citation>
    <scope>NUCLEOTIDE SEQUENCE [LARGE SCALE GENOMIC DNA]</scope>
    <source>
        <strain evidence="15">DSM 3669</strain>
    </source>
</reference>
<comment type="subcellular location">
    <subcellularLocation>
        <location evidence="1">Cell membrane</location>
        <topology evidence="1">Multi-pass membrane protein</topology>
    </subcellularLocation>
</comment>
<evidence type="ECO:0000256" key="8">
    <source>
        <dbReference type="ARBA" id="ARBA00029447"/>
    </source>
</evidence>
<dbReference type="PANTHER" id="PTHR32089:SF112">
    <property type="entry name" value="LYSOZYME-LIKE PROTEIN-RELATED"/>
    <property type="match status" value="1"/>
</dbReference>
<dbReference type="CDD" id="cd12914">
    <property type="entry name" value="PDC1_DGC_like"/>
    <property type="match status" value="1"/>
</dbReference>
<dbReference type="Pfam" id="PF00015">
    <property type="entry name" value="MCPsignal"/>
    <property type="match status" value="1"/>
</dbReference>